<reference evidence="2" key="1">
    <citation type="journal article" date="2023" name="Mol. Phylogenet. Evol.">
        <title>Genome-scale phylogeny and comparative genomics of the fungal order Sordariales.</title>
        <authorList>
            <person name="Hensen N."/>
            <person name="Bonometti L."/>
            <person name="Westerberg I."/>
            <person name="Brannstrom I.O."/>
            <person name="Guillou S."/>
            <person name="Cros-Aarteil S."/>
            <person name="Calhoun S."/>
            <person name="Haridas S."/>
            <person name="Kuo A."/>
            <person name="Mondo S."/>
            <person name="Pangilinan J."/>
            <person name="Riley R."/>
            <person name="LaButti K."/>
            <person name="Andreopoulos B."/>
            <person name="Lipzen A."/>
            <person name="Chen C."/>
            <person name="Yan M."/>
            <person name="Daum C."/>
            <person name="Ng V."/>
            <person name="Clum A."/>
            <person name="Steindorff A."/>
            <person name="Ohm R.A."/>
            <person name="Martin F."/>
            <person name="Silar P."/>
            <person name="Natvig D.O."/>
            <person name="Lalanne C."/>
            <person name="Gautier V."/>
            <person name="Ament-Velasquez S.L."/>
            <person name="Kruys A."/>
            <person name="Hutchinson M.I."/>
            <person name="Powell A.J."/>
            <person name="Barry K."/>
            <person name="Miller A.N."/>
            <person name="Grigoriev I.V."/>
            <person name="Debuchy R."/>
            <person name="Gladieux P."/>
            <person name="Hiltunen Thoren M."/>
            <person name="Johannesson H."/>
        </authorList>
    </citation>
    <scope>NUCLEOTIDE SEQUENCE</scope>
    <source>
        <strain evidence="2">CBS 123565</strain>
    </source>
</reference>
<evidence type="ECO:0000313" key="2">
    <source>
        <dbReference type="EMBL" id="KAK4138249.1"/>
    </source>
</evidence>
<dbReference type="Proteomes" id="UP001304895">
    <property type="component" value="Unassembled WGS sequence"/>
</dbReference>
<keyword evidence="3" id="KW-1185">Reference proteome</keyword>
<reference evidence="2" key="2">
    <citation type="submission" date="2023-05" db="EMBL/GenBank/DDBJ databases">
        <authorList>
            <consortium name="Lawrence Berkeley National Laboratory"/>
            <person name="Steindorff A."/>
            <person name="Hensen N."/>
            <person name="Bonometti L."/>
            <person name="Westerberg I."/>
            <person name="Brannstrom I.O."/>
            <person name="Guillou S."/>
            <person name="Cros-Aarteil S."/>
            <person name="Calhoun S."/>
            <person name="Haridas S."/>
            <person name="Kuo A."/>
            <person name="Mondo S."/>
            <person name="Pangilinan J."/>
            <person name="Riley R."/>
            <person name="Labutti K."/>
            <person name="Andreopoulos B."/>
            <person name="Lipzen A."/>
            <person name="Chen C."/>
            <person name="Yanf M."/>
            <person name="Daum C."/>
            <person name="Ng V."/>
            <person name="Clum A."/>
            <person name="Ohm R."/>
            <person name="Martin F."/>
            <person name="Silar P."/>
            <person name="Natvig D."/>
            <person name="Lalanne C."/>
            <person name="Gautier V."/>
            <person name="Ament-Velasquez S.L."/>
            <person name="Kruys A."/>
            <person name="Hutchinson M.I."/>
            <person name="Powell A.J."/>
            <person name="Barry K."/>
            <person name="Miller A.N."/>
            <person name="Grigoriev I.V."/>
            <person name="Debuchy R."/>
            <person name="Gladieux P."/>
            <person name="Thoren M.H."/>
            <person name="Johannesson H."/>
        </authorList>
    </citation>
    <scope>NUCLEOTIDE SEQUENCE</scope>
    <source>
        <strain evidence="2">CBS 123565</strain>
    </source>
</reference>
<dbReference type="AlphaFoldDB" id="A0AAN6ZHZ5"/>
<protein>
    <submittedName>
        <fullName evidence="2">Uncharacterized protein</fullName>
    </submittedName>
</protein>
<evidence type="ECO:0000256" key="1">
    <source>
        <dbReference type="SAM" id="MobiDB-lite"/>
    </source>
</evidence>
<evidence type="ECO:0000313" key="3">
    <source>
        <dbReference type="Proteomes" id="UP001304895"/>
    </source>
</evidence>
<organism evidence="2 3">
    <name type="scientific">Trichocladium antarcticum</name>
    <dbReference type="NCBI Taxonomy" id="1450529"/>
    <lineage>
        <taxon>Eukaryota</taxon>
        <taxon>Fungi</taxon>
        <taxon>Dikarya</taxon>
        <taxon>Ascomycota</taxon>
        <taxon>Pezizomycotina</taxon>
        <taxon>Sordariomycetes</taxon>
        <taxon>Sordariomycetidae</taxon>
        <taxon>Sordariales</taxon>
        <taxon>Chaetomiaceae</taxon>
        <taxon>Trichocladium</taxon>
    </lineage>
</organism>
<accession>A0AAN6ZHZ5</accession>
<dbReference type="EMBL" id="MU853401">
    <property type="protein sequence ID" value="KAK4138249.1"/>
    <property type="molecule type" value="Genomic_DNA"/>
</dbReference>
<gene>
    <name evidence="2" type="ORF">BT67DRAFT_4682</name>
</gene>
<sequence>MALRTVSDGLSWLWAPYGAVWPVLGWIGRGYIIPCAPGFLLFTRTHTSPVQYILACLPAQPNTADSRLQVASTRSTRTMETPSCWFGCLECYPGWSSAEECSLEWSSVEECECPPAVVAGIPHRIPLVAAVVTGIPVAGWVLTDCLDADTPPTSAGSSPVVTSSAKFPTPSSSDRECPPIPTCPPPIAAAAAVVHQTQQAG</sequence>
<proteinExistence type="predicted"/>
<name>A0AAN6ZHZ5_9PEZI</name>
<comment type="caution">
    <text evidence="2">The sequence shown here is derived from an EMBL/GenBank/DDBJ whole genome shotgun (WGS) entry which is preliminary data.</text>
</comment>
<feature type="region of interest" description="Disordered" evidence="1">
    <location>
        <begin position="152"/>
        <end position="178"/>
    </location>
</feature>
<feature type="compositionally biased region" description="Polar residues" evidence="1">
    <location>
        <begin position="152"/>
        <end position="172"/>
    </location>
</feature>